<dbReference type="CDD" id="cd00326">
    <property type="entry name" value="alpha_CA"/>
    <property type="match status" value="1"/>
</dbReference>
<protein>
    <recommendedName>
        <fullName evidence="4">Carbonic anhydrase</fullName>
        <ecNumber evidence="4">4.2.1.1</ecNumber>
    </recommendedName>
</protein>
<keyword evidence="3 4" id="KW-0862">Zinc</keyword>
<dbReference type="GO" id="GO:0008270">
    <property type="term" value="F:zinc ion binding"/>
    <property type="evidence" value="ECO:0007669"/>
    <property type="project" value="UniProtKB-UniRule"/>
</dbReference>
<keyword evidence="2 4" id="KW-0479">Metal-binding</keyword>
<dbReference type="Pfam" id="PF00194">
    <property type="entry name" value="Carb_anhydrase"/>
    <property type="match status" value="1"/>
</dbReference>
<dbReference type="AlphaFoldDB" id="A0A1B6GV64"/>
<comment type="catalytic activity">
    <reaction evidence="4">
        <text>hydrogencarbonate + H(+) = CO2 + H2O</text>
        <dbReference type="Rhea" id="RHEA:10748"/>
        <dbReference type="ChEBI" id="CHEBI:15377"/>
        <dbReference type="ChEBI" id="CHEBI:15378"/>
        <dbReference type="ChEBI" id="CHEBI:16526"/>
        <dbReference type="ChEBI" id="CHEBI:17544"/>
        <dbReference type="EC" id="4.2.1.1"/>
    </reaction>
</comment>
<dbReference type="PROSITE" id="PS00162">
    <property type="entry name" value="ALPHA_CA_1"/>
    <property type="match status" value="1"/>
</dbReference>
<dbReference type="GO" id="GO:0005737">
    <property type="term" value="C:cytoplasm"/>
    <property type="evidence" value="ECO:0007669"/>
    <property type="project" value="TreeGrafter"/>
</dbReference>
<evidence type="ECO:0000256" key="4">
    <source>
        <dbReference type="RuleBase" id="RU367011"/>
    </source>
</evidence>
<comment type="similarity">
    <text evidence="1 4">Belongs to the alpha-carbonic anhydrase family.</text>
</comment>
<dbReference type="SUPFAM" id="SSF51069">
    <property type="entry name" value="Carbonic anhydrase"/>
    <property type="match status" value="1"/>
</dbReference>
<dbReference type="PROSITE" id="PS51144">
    <property type="entry name" value="ALPHA_CA_2"/>
    <property type="match status" value="1"/>
</dbReference>
<evidence type="ECO:0000313" key="6">
    <source>
        <dbReference type="EMBL" id="JAS66233.1"/>
    </source>
</evidence>
<dbReference type="InterPro" id="IPR018338">
    <property type="entry name" value="Carbonic_anhydrase_a-class_CS"/>
</dbReference>
<feature type="signal peptide" evidence="4">
    <location>
        <begin position="1"/>
        <end position="33"/>
    </location>
</feature>
<name>A0A1B6GV64_9HEMI</name>
<dbReference type="Gene3D" id="3.10.200.10">
    <property type="entry name" value="Alpha carbonic anhydrase"/>
    <property type="match status" value="1"/>
</dbReference>
<evidence type="ECO:0000256" key="2">
    <source>
        <dbReference type="ARBA" id="ARBA00022723"/>
    </source>
</evidence>
<accession>A0A1B6GV64</accession>
<evidence type="ECO:0000259" key="5">
    <source>
        <dbReference type="PROSITE" id="PS51144"/>
    </source>
</evidence>
<proteinExistence type="inferred from homology"/>
<dbReference type="GO" id="GO:0004089">
    <property type="term" value="F:carbonate dehydratase activity"/>
    <property type="evidence" value="ECO:0007669"/>
    <property type="project" value="UniProtKB-UniRule"/>
</dbReference>
<dbReference type="SMART" id="SM01057">
    <property type="entry name" value="Carb_anhydrase"/>
    <property type="match status" value="1"/>
</dbReference>
<evidence type="ECO:0000256" key="3">
    <source>
        <dbReference type="ARBA" id="ARBA00022833"/>
    </source>
</evidence>
<comment type="cofactor">
    <cofactor evidence="4">
        <name>Zn(2+)</name>
        <dbReference type="ChEBI" id="CHEBI:29105"/>
    </cofactor>
</comment>
<comment type="function">
    <text evidence="4">Reversible hydration of carbon dioxide.</text>
</comment>
<keyword evidence="4" id="KW-0732">Signal</keyword>
<feature type="domain" description="Alpha-carbonic anhydrase" evidence="5">
    <location>
        <begin position="32"/>
        <end position="278"/>
    </location>
</feature>
<dbReference type="PANTHER" id="PTHR18952:SF270">
    <property type="entry name" value="CARBONIC ANHYDRASE"/>
    <property type="match status" value="1"/>
</dbReference>
<dbReference type="InterPro" id="IPR036398">
    <property type="entry name" value="CA_dom_sf"/>
</dbReference>
<keyword evidence="4" id="KW-0456">Lyase</keyword>
<reference evidence="6" key="1">
    <citation type="submission" date="2015-11" db="EMBL/GenBank/DDBJ databases">
        <title>De novo transcriptome assembly of four potential Pierce s Disease insect vectors from Arizona vineyards.</title>
        <authorList>
            <person name="Tassone E.E."/>
        </authorList>
    </citation>
    <scope>NUCLEOTIDE SEQUENCE</scope>
</reference>
<dbReference type="EC" id="4.2.1.1" evidence="4"/>
<dbReference type="InterPro" id="IPR023561">
    <property type="entry name" value="Carbonic_anhydrase_a-class"/>
</dbReference>
<dbReference type="PANTHER" id="PTHR18952">
    <property type="entry name" value="CARBONIC ANHYDRASE"/>
    <property type="match status" value="1"/>
</dbReference>
<feature type="chain" id="PRO_5025074118" description="Carbonic anhydrase" evidence="4">
    <location>
        <begin position="34"/>
        <end position="304"/>
    </location>
</feature>
<feature type="non-terminal residue" evidence="6">
    <location>
        <position position="1"/>
    </location>
</feature>
<dbReference type="EMBL" id="GECZ01003536">
    <property type="protein sequence ID" value="JAS66233.1"/>
    <property type="molecule type" value="Transcribed_RNA"/>
</dbReference>
<sequence length="304" mass="34398">RVFAEYTIFTSFIPRTMPAVLLLVLLATGYCQAWKYSEFGKPEGWAGKCIDGQRQSPIDLVTETAHRFVVEPLEFFNYKSLNGTITNNGHSVAIHFDEDHCDSGVTAGLLRGMYILHELHFHWSSEHTVNGERYPLELHMVHYNERYGDLKHAAQQHDGLAVVGILFEESENGTEVLDPLLKVVRAVSGTVEAKERLPPNFNPIEFLPADRSTFFRYQGSLTTPPCSETVKWTVMQSKVPISLDQIKIFRQVSSDSGLLKHNYRRLQEINKRDVYLLSDNGACATSAALSVSLFSVFVVLLQYR</sequence>
<organism evidence="6">
    <name type="scientific">Cuerna arida</name>
    <dbReference type="NCBI Taxonomy" id="1464854"/>
    <lineage>
        <taxon>Eukaryota</taxon>
        <taxon>Metazoa</taxon>
        <taxon>Ecdysozoa</taxon>
        <taxon>Arthropoda</taxon>
        <taxon>Hexapoda</taxon>
        <taxon>Insecta</taxon>
        <taxon>Pterygota</taxon>
        <taxon>Neoptera</taxon>
        <taxon>Paraneoptera</taxon>
        <taxon>Hemiptera</taxon>
        <taxon>Auchenorrhyncha</taxon>
        <taxon>Membracoidea</taxon>
        <taxon>Cicadellidae</taxon>
        <taxon>Cicadellinae</taxon>
        <taxon>Proconiini</taxon>
        <taxon>Cuerna</taxon>
    </lineage>
</organism>
<gene>
    <name evidence="6" type="ORF">g.27013</name>
</gene>
<dbReference type="InterPro" id="IPR001148">
    <property type="entry name" value="CA_dom"/>
</dbReference>
<evidence type="ECO:0000256" key="1">
    <source>
        <dbReference type="ARBA" id="ARBA00010718"/>
    </source>
</evidence>